<sequence>MIRAIATVDENASYIAFVETPSANEKLLDVMSREKWRELGMFVLDHHGQLSEEPSAVAQAYEIVKEHTEFPLVRKVVIEPPVDADMVAAVLLLKQGPVLPEEDVEVLDKIDRFGKHYPSDEELESAEYALAIMQAVAEVVKKPYPDNPEELKETFKKALRTVERVVDDEKYREKLASKWLEEFRKSVREAEESTEVIEEGEVEVGNDRIRWCAAISEAQNAFTYLYREGYDLVVLYSPVMKRVTVGLADPELPIDLRELFEYLNEHHREGWGGRKNIGGSPKNYEIDEEEFKDIVSFIHEWLLRFS</sequence>
<name>A0A832TB04_9EURY</name>
<comment type="caution">
    <text evidence="1">The sequence shown here is derived from an EMBL/GenBank/DDBJ whole genome shotgun (WGS) entry which is preliminary data.</text>
</comment>
<dbReference type="EMBL" id="DUJS01000004">
    <property type="protein sequence ID" value="HII70811.1"/>
    <property type="molecule type" value="Genomic_DNA"/>
</dbReference>
<evidence type="ECO:0000313" key="2">
    <source>
        <dbReference type="Proteomes" id="UP000619545"/>
    </source>
</evidence>
<gene>
    <name evidence="1" type="ORF">HA336_06230</name>
</gene>
<organism evidence="1 2">
    <name type="scientific">Methanopyrus kandleri</name>
    <dbReference type="NCBI Taxonomy" id="2320"/>
    <lineage>
        <taxon>Archaea</taxon>
        <taxon>Methanobacteriati</taxon>
        <taxon>Methanobacteriota</taxon>
        <taxon>Methanomada group</taxon>
        <taxon>Methanopyri</taxon>
        <taxon>Methanopyrales</taxon>
        <taxon>Methanopyraceae</taxon>
        <taxon>Methanopyrus</taxon>
    </lineage>
</organism>
<dbReference type="AlphaFoldDB" id="A0A832TB04"/>
<protein>
    <submittedName>
        <fullName evidence="1">Uncharacterized protein</fullName>
    </submittedName>
</protein>
<dbReference type="GeneID" id="1477353"/>
<evidence type="ECO:0000313" key="1">
    <source>
        <dbReference type="EMBL" id="HII70811.1"/>
    </source>
</evidence>
<dbReference type="Proteomes" id="UP000619545">
    <property type="component" value="Unassembled WGS sequence"/>
</dbReference>
<reference evidence="1" key="1">
    <citation type="journal article" date="2020" name="bioRxiv">
        <title>A rank-normalized archaeal taxonomy based on genome phylogeny resolves widespread incomplete and uneven classifications.</title>
        <authorList>
            <person name="Rinke C."/>
            <person name="Chuvochina M."/>
            <person name="Mussig A.J."/>
            <person name="Chaumeil P.-A."/>
            <person name="Waite D.W."/>
            <person name="Whitman W.B."/>
            <person name="Parks D.H."/>
            <person name="Hugenholtz P."/>
        </authorList>
    </citation>
    <scope>NUCLEOTIDE SEQUENCE</scope>
    <source>
        <strain evidence="1">UBA8853</strain>
    </source>
</reference>
<proteinExistence type="predicted"/>
<accession>A0A832TB04</accession>
<dbReference type="RefSeq" id="WP_011018422.1">
    <property type="nucleotide sequence ID" value="NZ_DUJS01000004.1"/>
</dbReference>